<keyword evidence="2" id="KW-1185">Reference proteome</keyword>
<evidence type="ECO:0000313" key="2">
    <source>
        <dbReference type="Proteomes" id="UP000814140"/>
    </source>
</evidence>
<dbReference type="Proteomes" id="UP000814140">
    <property type="component" value="Unassembled WGS sequence"/>
</dbReference>
<sequence>MVQEYKHLTQEQVDFFMKNGYLVIKGAFSKEKSDEWTEHLWTRLGMDPNDQSTWGEKDRIHMPQHKREAVATFAPKAWDAMKDLLGGEDRVEIESGYWNDAFIVNLGAPELVGRPSVDPRDLDNWHVDGDFFVHYLDSPEQGLLVIPIFADIKPRGGGTFICPEGIDMIAQYLAQHPEGVLPTGLSFTPSTSTYADKTQDPGYWSHLQEIKKCSNFVEVTGEVGDVFLLHPLMLHSASKNYLRVPRIITNPPVATREPFNFNRANPEDYSLVERKTLQALGVDKLDFKPTTERRRIVPARVLAQNKMLEDERRRLQE</sequence>
<comment type="caution">
    <text evidence="1">The sequence shown here is derived from an EMBL/GenBank/DDBJ whole genome shotgun (WGS) entry which is preliminary data.</text>
</comment>
<gene>
    <name evidence="1" type="ORF">BV25DRAFT_1864976</name>
</gene>
<feature type="non-terminal residue" evidence="1">
    <location>
        <position position="317"/>
    </location>
</feature>
<reference evidence="1" key="2">
    <citation type="journal article" date="2022" name="New Phytol.">
        <title>Evolutionary transition to the ectomycorrhizal habit in the genomes of a hyperdiverse lineage of mushroom-forming fungi.</title>
        <authorList>
            <person name="Looney B."/>
            <person name="Miyauchi S."/>
            <person name="Morin E."/>
            <person name="Drula E."/>
            <person name="Courty P.E."/>
            <person name="Kohler A."/>
            <person name="Kuo A."/>
            <person name="LaButti K."/>
            <person name="Pangilinan J."/>
            <person name="Lipzen A."/>
            <person name="Riley R."/>
            <person name="Andreopoulos W."/>
            <person name="He G."/>
            <person name="Johnson J."/>
            <person name="Nolan M."/>
            <person name="Tritt A."/>
            <person name="Barry K.W."/>
            <person name="Grigoriev I.V."/>
            <person name="Nagy L.G."/>
            <person name="Hibbett D."/>
            <person name="Henrissat B."/>
            <person name="Matheny P.B."/>
            <person name="Labbe J."/>
            <person name="Martin F.M."/>
        </authorList>
    </citation>
    <scope>NUCLEOTIDE SEQUENCE</scope>
    <source>
        <strain evidence="1">HHB10654</strain>
    </source>
</reference>
<organism evidence="1 2">
    <name type="scientific">Artomyces pyxidatus</name>
    <dbReference type="NCBI Taxonomy" id="48021"/>
    <lineage>
        <taxon>Eukaryota</taxon>
        <taxon>Fungi</taxon>
        <taxon>Dikarya</taxon>
        <taxon>Basidiomycota</taxon>
        <taxon>Agaricomycotina</taxon>
        <taxon>Agaricomycetes</taxon>
        <taxon>Russulales</taxon>
        <taxon>Auriscalpiaceae</taxon>
        <taxon>Artomyces</taxon>
    </lineage>
</organism>
<dbReference type="EMBL" id="MU277267">
    <property type="protein sequence ID" value="KAI0056276.1"/>
    <property type="molecule type" value="Genomic_DNA"/>
</dbReference>
<name>A0ACB8SK75_9AGAM</name>
<accession>A0ACB8SK75</accession>
<proteinExistence type="predicted"/>
<reference evidence="1" key="1">
    <citation type="submission" date="2021-03" db="EMBL/GenBank/DDBJ databases">
        <authorList>
            <consortium name="DOE Joint Genome Institute"/>
            <person name="Ahrendt S."/>
            <person name="Looney B.P."/>
            <person name="Miyauchi S."/>
            <person name="Morin E."/>
            <person name="Drula E."/>
            <person name="Courty P.E."/>
            <person name="Chicoki N."/>
            <person name="Fauchery L."/>
            <person name="Kohler A."/>
            <person name="Kuo A."/>
            <person name="Labutti K."/>
            <person name="Pangilinan J."/>
            <person name="Lipzen A."/>
            <person name="Riley R."/>
            <person name="Andreopoulos W."/>
            <person name="He G."/>
            <person name="Johnson J."/>
            <person name="Barry K.W."/>
            <person name="Grigoriev I.V."/>
            <person name="Nagy L."/>
            <person name="Hibbett D."/>
            <person name="Henrissat B."/>
            <person name="Matheny P.B."/>
            <person name="Labbe J."/>
            <person name="Martin F."/>
        </authorList>
    </citation>
    <scope>NUCLEOTIDE SEQUENCE</scope>
    <source>
        <strain evidence="1">HHB10654</strain>
    </source>
</reference>
<evidence type="ECO:0000313" key="1">
    <source>
        <dbReference type="EMBL" id="KAI0056276.1"/>
    </source>
</evidence>
<protein>
    <submittedName>
        <fullName evidence="1">Uncharacterized protein</fullName>
    </submittedName>
</protein>